<evidence type="ECO:0000313" key="14">
    <source>
        <dbReference type="Proteomes" id="UP000182379"/>
    </source>
</evidence>
<dbReference type="HAMAP" id="MF_00165">
    <property type="entry name" value="Thymidylate_kinase"/>
    <property type="match status" value="1"/>
</dbReference>
<dbReference type="Pfam" id="PF02223">
    <property type="entry name" value="Thymidylate_kin"/>
    <property type="match status" value="1"/>
</dbReference>
<dbReference type="SUPFAM" id="SSF52540">
    <property type="entry name" value="P-loop containing nucleoside triphosphate hydrolases"/>
    <property type="match status" value="1"/>
</dbReference>
<evidence type="ECO:0000256" key="3">
    <source>
        <dbReference type="ARBA" id="ARBA00017144"/>
    </source>
</evidence>
<dbReference type="InterPro" id="IPR018094">
    <property type="entry name" value="Thymidylate_kinase"/>
</dbReference>
<name>A0A1H2V2P9_ACIFE</name>
<keyword evidence="8 11" id="KW-0067">ATP-binding</keyword>
<dbReference type="InterPro" id="IPR039430">
    <property type="entry name" value="Thymidylate_kin-like_dom"/>
</dbReference>
<protein>
    <recommendedName>
        <fullName evidence="3 11">Thymidylate kinase</fullName>
        <ecNumber evidence="2 11">2.7.4.9</ecNumber>
    </recommendedName>
    <alternativeName>
        <fullName evidence="11">dTMP kinase</fullName>
    </alternativeName>
</protein>
<evidence type="ECO:0000256" key="7">
    <source>
        <dbReference type="ARBA" id="ARBA00022777"/>
    </source>
</evidence>
<dbReference type="GO" id="GO:0006227">
    <property type="term" value="P:dUDP biosynthetic process"/>
    <property type="evidence" value="ECO:0007669"/>
    <property type="project" value="TreeGrafter"/>
</dbReference>
<dbReference type="EMBL" id="FNOP01000003">
    <property type="protein sequence ID" value="SDW62573.1"/>
    <property type="molecule type" value="Genomic_DNA"/>
</dbReference>
<comment type="catalytic activity">
    <reaction evidence="9 11">
        <text>dTMP + ATP = dTDP + ADP</text>
        <dbReference type="Rhea" id="RHEA:13517"/>
        <dbReference type="ChEBI" id="CHEBI:30616"/>
        <dbReference type="ChEBI" id="CHEBI:58369"/>
        <dbReference type="ChEBI" id="CHEBI:63528"/>
        <dbReference type="ChEBI" id="CHEBI:456216"/>
        <dbReference type="EC" id="2.7.4.9"/>
    </reaction>
</comment>
<dbReference type="GO" id="GO:0005524">
    <property type="term" value="F:ATP binding"/>
    <property type="evidence" value="ECO:0007669"/>
    <property type="project" value="UniProtKB-UniRule"/>
</dbReference>
<sequence length="206" mass="23306">MKQKGLFITLEGPDGGGKTTQAQQLARWFRLYGRETVITREPGGTATAESIRELVLDPALDLSPETETLLQLAARADHVDQVIRPALEAGKVVICDRFTDSTMVYQGILRDMDLDQLRKLNDFATRGLRPDVTLLLDGDPRELVKRRENRGTVDKFELQGLAYQDRIRAGYLRLAQEEPERILVVDALREPEVVTEEIICSLERFV</sequence>
<evidence type="ECO:0000256" key="9">
    <source>
        <dbReference type="ARBA" id="ARBA00048743"/>
    </source>
</evidence>
<proteinExistence type="inferred from homology"/>
<reference evidence="13 14" key="1">
    <citation type="submission" date="2016-10" db="EMBL/GenBank/DDBJ databases">
        <authorList>
            <person name="Varghese N."/>
            <person name="Submissions S."/>
        </authorList>
    </citation>
    <scope>NUCLEOTIDE SEQUENCE [LARGE SCALE GENOMIC DNA]</scope>
    <source>
        <strain evidence="13 14">WCC6</strain>
    </source>
</reference>
<keyword evidence="6 11" id="KW-0547">Nucleotide-binding</keyword>
<organism evidence="13 14">
    <name type="scientific">Acidaminococcus fermentans</name>
    <dbReference type="NCBI Taxonomy" id="905"/>
    <lineage>
        <taxon>Bacteria</taxon>
        <taxon>Bacillati</taxon>
        <taxon>Bacillota</taxon>
        <taxon>Negativicutes</taxon>
        <taxon>Acidaminococcales</taxon>
        <taxon>Acidaminococcaceae</taxon>
        <taxon>Acidaminococcus</taxon>
    </lineage>
</organism>
<dbReference type="InterPro" id="IPR027417">
    <property type="entry name" value="P-loop_NTPase"/>
</dbReference>
<dbReference type="InterPro" id="IPR018095">
    <property type="entry name" value="Thymidylate_kin_CS"/>
</dbReference>
<evidence type="ECO:0000256" key="8">
    <source>
        <dbReference type="ARBA" id="ARBA00022840"/>
    </source>
</evidence>
<evidence type="ECO:0000256" key="4">
    <source>
        <dbReference type="ARBA" id="ARBA00022679"/>
    </source>
</evidence>
<evidence type="ECO:0000256" key="5">
    <source>
        <dbReference type="ARBA" id="ARBA00022727"/>
    </source>
</evidence>
<dbReference type="AlphaFoldDB" id="A0A1H2V2P9"/>
<evidence type="ECO:0000256" key="11">
    <source>
        <dbReference type="HAMAP-Rule" id="MF_00165"/>
    </source>
</evidence>
<feature type="domain" description="Thymidylate kinase-like" evidence="12">
    <location>
        <begin position="10"/>
        <end position="198"/>
    </location>
</feature>
<keyword evidence="4 11" id="KW-0808">Transferase</keyword>
<dbReference type="EC" id="2.7.4.9" evidence="2 11"/>
<evidence type="ECO:0000256" key="6">
    <source>
        <dbReference type="ARBA" id="ARBA00022741"/>
    </source>
</evidence>
<keyword evidence="5 11" id="KW-0545">Nucleotide biosynthesis</keyword>
<evidence type="ECO:0000256" key="1">
    <source>
        <dbReference type="ARBA" id="ARBA00009776"/>
    </source>
</evidence>
<comment type="similarity">
    <text evidence="1 11">Belongs to the thymidylate kinase family.</text>
</comment>
<gene>
    <name evidence="11" type="primary">tmk</name>
    <name evidence="13" type="ORF">SAMN05216495_103127</name>
</gene>
<dbReference type="RefSeq" id="WP_074704910.1">
    <property type="nucleotide sequence ID" value="NZ_CATYPC010000049.1"/>
</dbReference>
<dbReference type="PANTHER" id="PTHR10344">
    <property type="entry name" value="THYMIDYLATE KINASE"/>
    <property type="match status" value="1"/>
</dbReference>
<evidence type="ECO:0000313" key="13">
    <source>
        <dbReference type="EMBL" id="SDW62573.1"/>
    </source>
</evidence>
<dbReference type="NCBIfam" id="TIGR00041">
    <property type="entry name" value="DTMP_kinase"/>
    <property type="match status" value="1"/>
</dbReference>
<dbReference type="GO" id="GO:0006235">
    <property type="term" value="P:dTTP biosynthetic process"/>
    <property type="evidence" value="ECO:0007669"/>
    <property type="project" value="UniProtKB-UniRule"/>
</dbReference>
<dbReference type="GO" id="GO:0005829">
    <property type="term" value="C:cytosol"/>
    <property type="evidence" value="ECO:0007669"/>
    <property type="project" value="TreeGrafter"/>
</dbReference>
<evidence type="ECO:0000259" key="12">
    <source>
        <dbReference type="Pfam" id="PF02223"/>
    </source>
</evidence>
<dbReference type="GO" id="GO:0006233">
    <property type="term" value="P:dTDP biosynthetic process"/>
    <property type="evidence" value="ECO:0007669"/>
    <property type="project" value="InterPro"/>
</dbReference>
<dbReference type="FunFam" id="3.40.50.300:FF:000225">
    <property type="entry name" value="Thymidylate kinase"/>
    <property type="match status" value="1"/>
</dbReference>
<accession>A0A1H2V2P9</accession>
<dbReference type="CDD" id="cd01672">
    <property type="entry name" value="TMPK"/>
    <property type="match status" value="1"/>
</dbReference>
<dbReference type="Gene3D" id="3.40.50.300">
    <property type="entry name" value="P-loop containing nucleotide triphosphate hydrolases"/>
    <property type="match status" value="1"/>
</dbReference>
<evidence type="ECO:0000256" key="10">
    <source>
        <dbReference type="ARBA" id="ARBA00057735"/>
    </source>
</evidence>
<keyword evidence="7 11" id="KW-0418">Kinase</keyword>
<dbReference type="GO" id="GO:0004798">
    <property type="term" value="F:dTMP kinase activity"/>
    <property type="evidence" value="ECO:0007669"/>
    <property type="project" value="UniProtKB-UniRule"/>
</dbReference>
<feature type="binding site" evidence="11">
    <location>
        <begin position="12"/>
        <end position="19"/>
    </location>
    <ligand>
        <name>ATP</name>
        <dbReference type="ChEBI" id="CHEBI:30616"/>
    </ligand>
</feature>
<comment type="function">
    <text evidence="10 11">Phosphorylation of dTMP to form dTDP in both de novo and salvage pathways of dTTP synthesis.</text>
</comment>
<evidence type="ECO:0000256" key="2">
    <source>
        <dbReference type="ARBA" id="ARBA00012980"/>
    </source>
</evidence>
<comment type="caution">
    <text evidence="13">The sequence shown here is derived from an EMBL/GenBank/DDBJ whole genome shotgun (WGS) entry which is preliminary data.</text>
</comment>
<dbReference type="PANTHER" id="PTHR10344:SF4">
    <property type="entry name" value="UMP-CMP KINASE 2, MITOCHONDRIAL"/>
    <property type="match status" value="1"/>
</dbReference>
<dbReference type="PROSITE" id="PS01331">
    <property type="entry name" value="THYMIDYLATE_KINASE"/>
    <property type="match status" value="1"/>
</dbReference>
<dbReference type="Proteomes" id="UP000182379">
    <property type="component" value="Unassembled WGS sequence"/>
</dbReference>